<dbReference type="PATRIC" id="fig|595434.4.peg.3708"/>
<proteinExistence type="predicted"/>
<dbReference type="STRING" id="595434.RISK_003910"/>
<accession>A0A0J1BBP8</accession>
<dbReference type="EMBL" id="LECT01000030">
    <property type="protein sequence ID" value="KLU03941.1"/>
    <property type="molecule type" value="Genomic_DNA"/>
</dbReference>
<gene>
    <name evidence="1" type="ORF">RISK_003910</name>
</gene>
<name>A0A0J1BBP8_RHOIS</name>
<dbReference type="AlphaFoldDB" id="A0A0J1BBP8"/>
<dbReference type="Proteomes" id="UP000036367">
    <property type="component" value="Unassembled WGS sequence"/>
</dbReference>
<reference evidence="1" key="1">
    <citation type="submission" date="2015-05" db="EMBL/GenBank/DDBJ databases">
        <title>Permanent draft genome of Rhodopirellula islandicus K833.</title>
        <authorList>
            <person name="Kizina J."/>
            <person name="Richter M."/>
            <person name="Glockner F.O."/>
            <person name="Harder J."/>
        </authorList>
    </citation>
    <scope>NUCLEOTIDE SEQUENCE [LARGE SCALE GENOMIC DNA]</scope>
    <source>
        <strain evidence="1">K833</strain>
    </source>
</reference>
<protein>
    <submittedName>
        <fullName evidence="1">Uncharacterized protein</fullName>
    </submittedName>
</protein>
<sequence>MSRLGIRPGRTWEQWRSPSYFKWQNDSCLPDQDLGRVKPLLTGMADRLSTSSSCSLPGMQGVPREPCFPVHCRDSIRQGFLRSVKLLAGRATG</sequence>
<evidence type="ECO:0000313" key="2">
    <source>
        <dbReference type="Proteomes" id="UP000036367"/>
    </source>
</evidence>
<evidence type="ECO:0000313" key="1">
    <source>
        <dbReference type="EMBL" id="KLU03941.1"/>
    </source>
</evidence>
<organism evidence="1 2">
    <name type="scientific">Rhodopirellula islandica</name>
    <dbReference type="NCBI Taxonomy" id="595434"/>
    <lineage>
        <taxon>Bacteria</taxon>
        <taxon>Pseudomonadati</taxon>
        <taxon>Planctomycetota</taxon>
        <taxon>Planctomycetia</taxon>
        <taxon>Pirellulales</taxon>
        <taxon>Pirellulaceae</taxon>
        <taxon>Rhodopirellula</taxon>
    </lineage>
</organism>
<keyword evidence="2" id="KW-1185">Reference proteome</keyword>
<comment type="caution">
    <text evidence="1">The sequence shown here is derived from an EMBL/GenBank/DDBJ whole genome shotgun (WGS) entry which is preliminary data.</text>
</comment>